<dbReference type="EMBL" id="BSRZ01000019">
    <property type="protein sequence ID" value="GLW67068.1"/>
    <property type="molecule type" value="Genomic_DNA"/>
</dbReference>
<dbReference type="RefSeq" id="WP_146150357.1">
    <property type="nucleotide sequence ID" value="NZ_BSRZ01000019.1"/>
</dbReference>
<sequence length="205" mass="22315">MSFWGHLVVARDERPLPELYTMRPYRRDVACTRVRADDWQVCALRSGAAVPDTVRLLVELSAETHAPALLASVADGDCASVEGFSTDGYWQAWPRTRGRGGAGEEPSGEVCAHEAAARAAGWAAAAGRRVDAAPIAALLSEPADRRADVFFEDLLTLLGIDAAPAPAAQDRRPDQRVSRKRSRTRVPNRRPSTGTRSSTPWNMPR</sequence>
<evidence type="ECO:0000313" key="2">
    <source>
        <dbReference type="EMBL" id="GLW67068.1"/>
    </source>
</evidence>
<feature type="region of interest" description="Disordered" evidence="1">
    <location>
        <begin position="164"/>
        <end position="205"/>
    </location>
</feature>
<accession>A0A9W6UYC6</accession>
<feature type="compositionally biased region" description="Polar residues" evidence="1">
    <location>
        <begin position="190"/>
        <end position="205"/>
    </location>
</feature>
<reference evidence="2" key="1">
    <citation type="submission" date="2023-02" db="EMBL/GenBank/DDBJ databases">
        <title>Actinomadura rubrobrunea NBRC 14622.</title>
        <authorList>
            <person name="Ichikawa N."/>
            <person name="Sato H."/>
            <person name="Tonouchi N."/>
        </authorList>
    </citation>
    <scope>NUCLEOTIDE SEQUENCE</scope>
    <source>
        <strain evidence="2">NBRC 14622</strain>
    </source>
</reference>
<protein>
    <submittedName>
        <fullName evidence="2">Uncharacterized protein</fullName>
    </submittedName>
</protein>
<organism evidence="2 3">
    <name type="scientific">Actinomadura rubrobrunea</name>
    <dbReference type="NCBI Taxonomy" id="115335"/>
    <lineage>
        <taxon>Bacteria</taxon>
        <taxon>Bacillati</taxon>
        <taxon>Actinomycetota</taxon>
        <taxon>Actinomycetes</taxon>
        <taxon>Streptosporangiales</taxon>
        <taxon>Thermomonosporaceae</taxon>
        <taxon>Actinomadura</taxon>
    </lineage>
</organism>
<evidence type="ECO:0000313" key="3">
    <source>
        <dbReference type="Proteomes" id="UP001165124"/>
    </source>
</evidence>
<comment type="caution">
    <text evidence="2">The sequence shown here is derived from an EMBL/GenBank/DDBJ whole genome shotgun (WGS) entry which is preliminary data.</text>
</comment>
<gene>
    <name evidence="2" type="ORF">Arub01_53110</name>
</gene>
<dbReference type="Proteomes" id="UP001165124">
    <property type="component" value="Unassembled WGS sequence"/>
</dbReference>
<dbReference type="AlphaFoldDB" id="A0A9W6UYC6"/>
<feature type="compositionally biased region" description="Basic residues" evidence="1">
    <location>
        <begin position="178"/>
        <end position="188"/>
    </location>
</feature>
<name>A0A9W6UYC6_9ACTN</name>
<proteinExistence type="predicted"/>
<evidence type="ECO:0000256" key="1">
    <source>
        <dbReference type="SAM" id="MobiDB-lite"/>
    </source>
</evidence>
<keyword evidence="3" id="KW-1185">Reference proteome</keyword>